<comment type="caution">
    <text evidence="1">The sequence shown here is derived from an EMBL/GenBank/DDBJ whole genome shotgun (WGS) entry which is preliminary data.</text>
</comment>
<organism evidence="1 2">
    <name type="scientific">Kitasatospora gansuensis</name>
    <dbReference type="NCBI Taxonomy" id="258050"/>
    <lineage>
        <taxon>Bacteria</taxon>
        <taxon>Bacillati</taxon>
        <taxon>Actinomycetota</taxon>
        <taxon>Actinomycetes</taxon>
        <taxon>Kitasatosporales</taxon>
        <taxon>Streptomycetaceae</taxon>
        <taxon>Kitasatospora</taxon>
    </lineage>
</organism>
<protein>
    <submittedName>
        <fullName evidence="1">Phage replication-related protein YjqB (UPF0714/DUF867 family)</fullName>
    </submittedName>
</protein>
<dbReference type="InterPro" id="IPR038128">
    <property type="entry name" value="Gamma_PGA_hydro_sf"/>
</dbReference>
<dbReference type="Pfam" id="PF05908">
    <property type="entry name" value="Gamma_PGA_hydro"/>
    <property type="match status" value="1"/>
</dbReference>
<dbReference type="AlphaFoldDB" id="A0A7W7WGG8"/>
<keyword evidence="2" id="KW-1185">Reference proteome</keyword>
<proteinExistence type="predicted"/>
<gene>
    <name evidence="1" type="ORF">F4556_001568</name>
</gene>
<dbReference type="Gene3D" id="3.40.630.100">
    <property type="entry name" value="Poly-gamma-glutamate hydrolase, zinc-binding motif"/>
    <property type="match status" value="1"/>
</dbReference>
<evidence type="ECO:0000313" key="2">
    <source>
        <dbReference type="Proteomes" id="UP000573327"/>
    </source>
</evidence>
<dbReference type="InterPro" id="IPR006311">
    <property type="entry name" value="TAT_signal"/>
</dbReference>
<dbReference type="InterPro" id="IPR008585">
    <property type="entry name" value="Gamma_PGA_hydro"/>
</dbReference>
<name>A0A7W7WGG8_9ACTN</name>
<accession>A0A7W7WGG8</accession>
<evidence type="ECO:0000313" key="1">
    <source>
        <dbReference type="EMBL" id="MBB4946033.1"/>
    </source>
</evidence>
<dbReference type="Proteomes" id="UP000573327">
    <property type="component" value="Unassembled WGS sequence"/>
</dbReference>
<reference evidence="1 2" key="1">
    <citation type="submission" date="2020-08" db="EMBL/GenBank/DDBJ databases">
        <title>Sequencing the genomes of 1000 actinobacteria strains.</title>
        <authorList>
            <person name="Klenk H.-P."/>
        </authorList>
    </citation>
    <scope>NUCLEOTIDE SEQUENCE [LARGE SCALE GENOMIC DNA]</scope>
    <source>
        <strain evidence="1 2">DSM 44786</strain>
    </source>
</reference>
<dbReference type="EMBL" id="JACHJR010000001">
    <property type="protein sequence ID" value="MBB4946033.1"/>
    <property type="molecule type" value="Genomic_DNA"/>
</dbReference>
<sequence>MTTRRAVLTSLAAAAAGLPLLNDLAGHGSRAAAEGSVVSGLPERYSSNTDLYASTEHLEGQHWVRRYRRHEAVDNLKASSPEMSLTSVVAPHGGVIERGTSELCLAIAGYQPILPGIVTEAEPNPPLPQPVGNGVPVRDYWLFEALADIEGNPLHVTSTHCDDPAALAVTGGSRYAVSLHGFSPDKDASGKPIGGAVQVLIGGRDQRLIRNIRGVLESRFTSPDLAPVNVTIAAEGTKINGDEPTNIVNRTYTGAGAQLEISTELRRMMFGDWSTAAKRVGTAGQGVVASYYWNGFVNGVRAAIDRHERGLDWAVVTVPYGG</sequence>
<dbReference type="RefSeq" id="WP_313068202.1">
    <property type="nucleotide sequence ID" value="NZ_JACHJR010000001.1"/>
</dbReference>
<dbReference type="PROSITE" id="PS51318">
    <property type="entry name" value="TAT"/>
    <property type="match status" value="1"/>
</dbReference>